<gene>
    <name evidence="5" type="ORF">LMG27198_50190</name>
</gene>
<dbReference type="Pfam" id="PF00196">
    <property type="entry name" value="GerE"/>
    <property type="match status" value="1"/>
</dbReference>
<keyword evidence="1" id="KW-0805">Transcription regulation</keyword>
<dbReference type="AlphaFoldDB" id="A0A9W6GZK5"/>
<comment type="caution">
    <text evidence="5">The sequence shown here is derived from an EMBL/GenBank/DDBJ whole genome shotgun (WGS) entry which is preliminary data.</text>
</comment>
<sequence length="242" mass="27060">MKQAERAFREFIDAVYVANTMDEFHRVGEGAARALGFQWFCYFEGGDGLPTLLTSFPKRWLDRYRGEQYQEIDPVLRQARRIGPAFTWDARDSAEARSACERRFFADALAFDIRAGVTVPIAAGYGRFAAFTLAADDRVSEFERLAENSNNLLQMMGFTYHAHVKARMSEPAESAGDSASLTIRERQCLGWASAGKTMQEMATILGVTPRVVKFHLDNGRKKLGASTLPHAVALALRQELLP</sequence>
<protein>
    <recommendedName>
        <fullName evidence="4">HTH luxR-type domain-containing protein</fullName>
    </recommendedName>
</protein>
<keyword evidence="3" id="KW-0804">Transcription</keyword>
<evidence type="ECO:0000313" key="5">
    <source>
        <dbReference type="EMBL" id="GLI96027.1"/>
    </source>
</evidence>
<evidence type="ECO:0000256" key="3">
    <source>
        <dbReference type="ARBA" id="ARBA00023163"/>
    </source>
</evidence>
<organism evidence="5 6">
    <name type="scientific">Methylocystis echinoides</name>
    <dbReference type="NCBI Taxonomy" id="29468"/>
    <lineage>
        <taxon>Bacteria</taxon>
        <taxon>Pseudomonadati</taxon>
        <taxon>Pseudomonadota</taxon>
        <taxon>Alphaproteobacteria</taxon>
        <taxon>Hyphomicrobiales</taxon>
        <taxon>Methylocystaceae</taxon>
        <taxon>Methylocystis</taxon>
    </lineage>
</organism>
<dbReference type="Pfam" id="PF03472">
    <property type="entry name" value="Autoind_bind"/>
    <property type="match status" value="1"/>
</dbReference>
<evidence type="ECO:0000259" key="4">
    <source>
        <dbReference type="PROSITE" id="PS50043"/>
    </source>
</evidence>
<dbReference type="Gene3D" id="3.30.450.80">
    <property type="entry name" value="Transcription factor LuxR-like, autoinducer-binding domain"/>
    <property type="match status" value="1"/>
</dbReference>
<dbReference type="InterPro" id="IPR005143">
    <property type="entry name" value="TF_LuxR_autoind-bd_dom"/>
</dbReference>
<dbReference type="RefSeq" id="WP_281807142.1">
    <property type="nucleotide sequence ID" value="NZ_BSEC01000007.1"/>
</dbReference>
<dbReference type="PANTHER" id="PTHR44688">
    <property type="entry name" value="DNA-BINDING TRANSCRIPTIONAL ACTIVATOR DEVR_DOSR"/>
    <property type="match status" value="1"/>
</dbReference>
<keyword evidence="2" id="KW-0238">DNA-binding</keyword>
<dbReference type="SMART" id="SM00421">
    <property type="entry name" value="HTH_LUXR"/>
    <property type="match status" value="1"/>
</dbReference>
<dbReference type="Gene3D" id="1.10.10.10">
    <property type="entry name" value="Winged helix-like DNA-binding domain superfamily/Winged helix DNA-binding domain"/>
    <property type="match status" value="1"/>
</dbReference>
<evidence type="ECO:0000313" key="6">
    <source>
        <dbReference type="Proteomes" id="UP001144323"/>
    </source>
</evidence>
<keyword evidence="6" id="KW-1185">Reference proteome</keyword>
<dbReference type="PROSITE" id="PS50043">
    <property type="entry name" value="HTH_LUXR_2"/>
    <property type="match status" value="1"/>
</dbReference>
<dbReference type="InterPro" id="IPR036388">
    <property type="entry name" value="WH-like_DNA-bd_sf"/>
</dbReference>
<feature type="domain" description="HTH luxR-type" evidence="4">
    <location>
        <begin position="174"/>
        <end position="239"/>
    </location>
</feature>
<dbReference type="GO" id="GO:0006355">
    <property type="term" value="P:regulation of DNA-templated transcription"/>
    <property type="evidence" value="ECO:0007669"/>
    <property type="project" value="InterPro"/>
</dbReference>
<dbReference type="PANTHER" id="PTHR44688:SF16">
    <property type="entry name" value="DNA-BINDING TRANSCRIPTIONAL ACTIVATOR DEVR_DOSR"/>
    <property type="match status" value="1"/>
</dbReference>
<evidence type="ECO:0000256" key="2">
    <source>
        <dbReference type="ARBA" id="ARBA00023125"/>
    </source>
</evidence>
<dbReference type="EMBL" id="BSEC01000007">
    <property type="protein sequence ID" value="GLI96027.1"/>
    <property type="molecule type" value="Genomic_DNA"/>
</dbReference>
<proteinExistence type="predicted"/>
<dbReference type="SUPFAM" id="SSF46894">
    <property type="entry name" value="C-terminal effector domain of the bipartite response regulators"/>
    <property type="match status" value="1"/>
</dbReference>
<dbReference type="PRINTS" id="PR00038">
    <property type="entry name" value="HTHLUXR"/>
</dbReference>
<evidence type="ECO:0000256" key="1">
    <source>
        <dbReference type="ARBA" id="ARBA00023015"/>
    </source>
</evidence>
<dbReference type="Proteomes" id="UP001144323">
    <property type="component" value="Unassembled WGS sequence"/>
</dbReference>
<dbReference type="InterPro" id="IPR000792">
    <property type="entry name" value="Tscrpt_reg_LuxR_C"/>
</dbReference>
<accession>A0A9W6GZK5</accession>
<dbReference type="InterPro" id="IPR016032">
    <property type="entry name" value="Sig_transdc_resp-reg_C-effctor"/>
</dbReference>
<dbReference type="GO" id="GO:0003677">
    <property type="term" value="F:DNA binding"/>
    <property type="evidence" value="ECO:0007669"/>
    <property type="project" value="UniProtKB-KW"/>
</dbReference>
<dbReference type="CDD" id="cd06170">
    <property type="entry name" value="LuxR_C_like"/>
    <property type="match status" value="1"/>
</dbReference>
<name>A0A9W6GZK5_9HYPH</name>
<reference evidence="5" key="1">
    <citation type="journal article" date="2023" name="Int. J. Syst. Evol. Microbiol.">
        <title>Methylocystis iwaonis sp. nov., a type II methane-oxidizing bacterium from surface soil of a rice paddy field in Japan, and emended description of the genus Methylocystis (ex Whittenbury et al. 1970) Bowman et al. 1993.</title>
        <authorList>
            <person name="Kaise H."/>
            <person name="Sawadogo J.B."/>
            <person name="Alam M.S."/>
            <person name="Ueno C."/>
            <person name="Dianou D."/>
            <person name="Shinjo R."/>
            <person name="Asakawa S."/>
        </authorList>
    </citation>
    <scope>NUCLEOTIDE SEQUENCE</scope>
    <source>
        <strain evidence="5">LMG27198</strain>
    </source>
</reference>
<dbReference type="SUPFAM" id="SSF75516">
    <property type="entry name" value="Pheromone-binding domain of LuxR-like quorum-sensing transcription factors"/>
    <property type="match status" value="1"/>
</dbReference>
<dbReference type="InterPro" id="IPR036693">
    <property type="entry name" value="TF_LuxR_autoind-bd_dom_sf"/>
</dbReference>